<dbReference type="HOGENOM" id="CLU_574477_0_0_9"/>
<dbReference type="KEGG" id="bse:Bsel_0844"/>
<feature type="chain" id="PRO_5003090760" evidence="3">
    <location>
        <begin position="24"/>
        <end position="475"/>
    </location>
</feature>
<evidence type="ECO:0000256" key="3">
    <source>
        <dbReference type="SAM" id="SignalP"/>
    </source>
</evidence>
<dbReference type="PROSITE" id="PS51272">
    <property type="entry name" value="SLH"/>
    <property type="match status" value="2"/>
</dbReference>
<dbReference type="eggNOG" id="COG2340">
    <property type="taxonomic scope" value="Bacteria"/>
</dbReference>
<dbReference type="Gene3D" id="3.40.33.10">
    <property type="entry name" value="CAP"/>
    <property type="match status" value="1"/>
</dbReference>
<dbReference type="InterPro" id="IPR001119">
    <property type="entry name" value="SLH_dom"/>
</dbReference>
<protein>
    <submittedName>
        <fullName evidence="5">S-layer domain protein</fullName>
    </submittedName>
</protein>
<keyword evidence="6" id="KW-1185">Reference proteome</keyword>
<dbReference type="PROSITE" id="PS51257">
    <property type="entry name" value="PROKAR_LIPOPROTEIN"/>
    <property type="match status" value="1"/>
</dbReference>
<dbReference type="EMBL" id="CP001791">
    <property type="protein sequence ID" value="ADH98370.1"/>
    <property type="molecule type" value="Genomic_DNA"/>
</dbReference>
<dbReference type="eggNOG" id="COG0791">
    <property type="taxonomic scope" value="Bacteria"/>
</dbReference>
<evidence type="ECO:0000256" key="2">
    <source>
        <dbReference type="SAM" id="MobiDB-lite"/>
    </source>
</evidence>
<name>D6XZJ6_BACIE</name>
<feature type="domain" description="SLH" evidence="4">
    <location>
        <begin position="24"/>
        <end position="87"/>
    </location>
</feature>
<dbReference type="AlphaFoldDB" id="D6XZJ6"/>
<dbReference type="PANTHER" id="PTHR43308">
    <property type="entry name" value="OUTER MEMBRANE PROTEIN ALPHA-RELATED"/>
    <property type="match status" value="1"/>
</dbReference>
<dbReference type="Proteomes" id="UP000000271">
    <property type="component" value="Chromosome"/>
</dbReference>
<proteinExistence type="predicted"/>
<gene>
    <name evidence="5" type="ordered locus">Bsel_0844</name>
</gene>
<feature type="region of interest" description="Disordered" evidence="2">
    <location>
        <begin position="281"/>
        <end position="304"/>
    </location>
</feature>
<dbReference type="RefSeq" id="WP_013171795.1">
    <property type="nucleotide sequence ID" value="NC_014219.1"/>
</dbReference>
<evidence type="ECO:0000259" key="4">
    <source>
        <dbReference type="PROSITE" id="PS51272"/>
    </source>
</evidence>
<feature type="domain" description="SLH" evidence="4">
    <location>
        <begin position="93"/>
        <end position="156"/>
    </location>
</feature>
<keyword evidence="1 3" id="KW-0732">Signal</keyword>
<dbReference type="InterPro" id="IPR014044">
    <property type="entry name" value="CAP_dom"/>
</dbReference>
<feature type="compositionally biased region" description="Acidic residues" evidence="2">
    <location>
        <begin position="290"/>
        <end position="300"/>
    </location>
</feature>
<evidence type="ECO:0000313" key="6">
    <source>
        <dbReference type="Proteomes" id="UP000000271"/>
    </source>
</evidence>
<dbReference type="Pfam" id="PF00395">
    <property type="entry name" value="SLH"/>
    <property type="match status" value="2"/>
</dbReference>
<dbReference type="PANTHER" id="PTHR43308:SF5">
    <property type="entry name" value="S-LAYER PROTEIN _ PEPTIDOGLYCAN ENDO-BETA-N-ACETYLGLUCOSAMINIDASE"/>
    <property type="match status" value="1"/>
</dbReference>
<feature type="signal peptide" evidence="3">
    <location>
        <begin position="1"/>
        <end position="23"/>
    </location>
</feature>
<sequence>MIKKYIAFLIFAVSILSCGLSPAAESSPFTDPLAERYKDDVLSLYDLGIIGGFPDGSFKPDNDISRGAAAIMVARSLGFVDLEGNLLIETSADSPSFNDVYPGTSYYNALIALEEQGVVRGNPDGTFGPDDEVTRGAMAIMLANGFELAPVGHTNPFQDLGASSMDAVQALYDYAITSGISLDAYGTDQFMIRSDFSVMVRASMQAGHHTIEAEDALLLLEEVRLETDQLHAGGMNDEEQQEALTSLKALIEDLKQEQASIPYTNPLRDAIDTVIMDSEATLPDESRDENGEEEPEDDEPVTGYQPIDVLSSELSVEERELANLINDYRVSLGLEPLKLSVSMTQVARSHVNDSNLHSPERAAPECNLHSWSANGDWSPVCYTSDHANASGMWDKPYEITDGVYNGSGYEISVWASNGMTAERALSLWQSSPAHDNVIIGDGYWSNLTVMGISVKGNYSHVWFGTEDDPAGYFNE</sequence>
<evidence type="ECO:0000313" key="5">
    <source>
        <dbReference type="EMBL" id="ADH98370.1"/>
    </source>
</evidence>
<evidence type="ECO:0000256" key="1">
    <source>
        <dbReference type="ARBA" id="ARBA00022729"/>
    </source>
</evidence>
<reference evidence="5" key="1">
    <citation type="submission" date="2009-10" db="EMBL/GenBank/DDBJ databases">
        <title>Complete sequence of Bacillus selenitireducens MLS10.</title>
        <authorList>
            <consortium name="US DOE Joint Genome Institute"/>
            <person name="Lucas S."/>
            <person name="Copeland A."/>
            <person name="Lapidus A."/>
            <person name="Glavina del Rio T."/>
            <person name="Dalin E."/>
            <person name="Tice H."/>
            <person name="Bruce D."/>
            <person name="Goodwin L."/>
            <person name="Pitluck S."/>
            <person name="Sims D."/>
            <person name="Brettin T."/>
            <person name="Detter J.C."/>
            <person name="Han C."/>
            <person name="Larimer F."/>
            <person name="Land M."/>
            <person name="Hauser L."/>
            <person name="Kyrpides N."/>
            <person name="Ovchinnikova G."/>
            <person name="Stolz J."/>
        </authorList>
    </citation>
    <scope>NUCLEOTIDE SEQUENCE [LARGE SCALE GENOMIC DNA]</scope>
    <source>
        <strain evidence="5">MLS10</strain>
    </source>
</reference>
<dbReference type="STRING" id="439292.Bsel_0844"/>
<dbReference type="Pfam" id="PF00188">
    <property type="entry name" value="CAP"/>
    <property type="match status" value="1"/>
</dbReference>
<dbReference type="InterPro" id="IPR051465">
    <property type="entry name" value="Cell_Envelope_Struct_Comp"/>
</dbReference>
<dbReference type="InterPro" id="IPR035940">
    <property type="entry name" value="CAP_sf"/>
</dbReference>
<accession>D6XZJ6</accession>
<dbReference type="OrthoDB" id="5845122at2"/>
<organism evidence="5 6">
    <name type="scientific">Bacillus selenitireducens (strain ATCC 700615 / DSM 15326 / MLS10)</name>
    <dbReference type="NCBI Taxonomy" id="439292"/>
    <lineage>
        <taxon>Bacteria</taxon>
        <taxon>Bacillati</taxon>
        <taxon>Bacillota</taxon>
        <taxon>Bacilli</taxon>
        <taxon>Bacillales</taxon>
        <taxon>Bacillaceae</taxon>
        <taxon>Salisediminibacterium</taxon>
    </lineage>
</organism>